<accession>A0A2K8KXY9</accession>
<dbReference type="InterPro" id="IPR023298">
    <property type="entry name" value="ATPase_P-typ_TM_dom_sf"/>
</dbReference>
<evidence type="ECO:0000313" key="13">
    <source>
        <dbReference type="EMBL" id="ATX79753.1"/>
    </source>
</evidence>
<dbReference type="Gene3D" id="3.40.1110.10">
    <property type="entry name" value="Calcium-transporting ATPase, cytoplasmic domain N"/>
    <property type="match status" value="2"/>
</dbReference>
<dbReference type="GO" id="GO:0006883">
    <property type="term" value="P:intracellular sodium ion homeostasis"/>
    <property type="evidence" value="ECO:0007669"/>
    <property type="project" value="TreeGrafter"/>
</dbReference>
<sequence>MAKTFWHALEAEQALAKLESFPNGLTSEEVQKRRALHGPNRLPEARHRTLLAILLAQFSDFMIVVLLAAAVISGFVGEPQDTIAILVIIILNAIIGTVQEFRAEKAVVALREMAAPETQAFRDGKAVTLASSDLVPGDVVLLEAGNIVPADLRLLESEELQTDESALTGESHPVSKQVSSLKKGDLPLGDRHNTAFKSTLITRGRGRGLVVAIGLQTEIGRIAELLHLEKGVKTPLQERLARFGRYLALGVLAICAIVFVAGILQGQPAMLMFLTAVSLAVAAIPEALPAVVTISLALGARKLIRHNALVRNLPAVETLGSVTYICADKTGTLTQNHMSAELFLCATERLEGLPGKAFGRVWGDLGEALALNNDVVEKDGVPAGEPTELALFEAALKGGFDKFTLEVEVPRLAAIAFDSKRKQMTTLHRRGGEGVIAYMKGAPERILAQCSRADEGVEFDVGTLLADADQLAGEGYRVLAFAKREFKALPEPLDAESIEKELVFLGLVALIDPPRPEVQQAVADCLTAGITPVMITGDHPSTAMTIARRMGITDDRQAILSGDSLASMDDDAFARAVESVRVYARVSPEQKLRIVRALQANGEFVAMTGDGVNDAPALKRAGIGVSMGKKGTDVAREASDMVLLDDDFATIVTAVKAGRRIFDNIRKFIKDTMSSNSGEIWTLFLAPFLGLPIPLLPIHILWINLVTDGLPGLAFTAEPAERGIMQRPPRPPTENIFAHGMWQHIIWVGLFVGGISIASQAWAIARGVDYWQTVIFTVLTVSQLFHSLAVRSERESIFTIGLFSNLPMLGAVLLTLLLQLAVIYTPALNAIFHTQPLPLFDLIFCLALSSLVLLAVEIEKWLIRRGLIYRSK</sequence>
<evidence type="ECO:0000256" key="11">
    <source>
        <dbReference type="SAM" id="Phobius"/>
    </source>
</evidence>
<dbReference type="SMART" id="SM00831">
    <property type="entry name" value="Cation_ATPase_N"/>
    <property type="match status" value="1"/>
</dbReference>
<dbReference type="InterPro" id="IPR059000">
    <property type="entry name" value="ATPase_P-type_domA"/>
</dbReference>
<dbReference type="SFLD" id="SFLDF00027">
    <property type="entry name" value="p-type_atpase"/>
    <property type="match status" value="1"/>
</dbReference>
<dbReference type="InterPro" id="IPR036412">
    <property type="entry name" value="HAD-like_sf"/>
</dbReference>
<organism evidence="13 14">
    <name type="scientific">Mariprofundus aestuarium</name>
    <dbReference type="NCBI Taxonomy" id="1921086"/>
    <lineage>
        <taxon>Bacteria</taxon>
        <taxon>Pseudomonadati</taxon>
        <taxon>Pseudomonadota</taxon>
        <taxon>Candidatius Mariprofundia</taxon>
        <taxon>Mariprofundales</taxon>
        <taxon>Mariprofundaceae</taxon>
        <taxon>Mariprofundus</taxon>
    </lineage>
</organism>
<evidence type="ECO:0000256" key="2">
    <source>
        <dbReference type="ARBA" id="ARBA00005675"/>
    </source>
</evidence>
<dbReference type="RefSeq" id="WP_100277611.1">
    <property type="nucleotide sequence ID" value="NZ_CP018799.1"/>
</dbReference>
<dbReference type="InterPro" id="IPR044492">
    <property type="entry name" value="P_typ_ATPase_HD_dom"/>
</dbReference>
<dbReference type="GO" id="GO:1902600">
    <property type="term" value="P:proton transmembrane transport"/>
    <property type="evidence" value="ECO:0007669"/>
    <property type="project" value="TreeGrafter"/>
</dbReference>
<dbReference type="PROSITE" id="PS00154">
    <property type="entry name" value="ATPASE_E1_E2"/>
    <property type="match status" value="1"/>
</dbReference>
<dbReference type="InterPro" id="IPR023214">
    <property type="entry name" value="HAD_sf"/>
</dbReference>
<dbReference type="Proteomes" id="UP000231701">
    <property type="component" value="Chromosome"/>
</dbReference>
<dbReference type="PANTHER" id="PTHR43294:SF20">
    <property type="entry name" value="P-TYPE ATPASE"/>
    <property type="match status" value="1"/>
</dbReference>
<dbReference type="InterPro" id="IPR050510">
    <property type="entry name" value="Cation_transp_ATPase_P-type"/>
</dbReference>
<keyword evidence="13" id="KW-0378">Hydrolase</keyword>
<feature type="transmembrane region" description="Helical" evidence="11">
    <location>
        <begin position="50"/>
        <end position="76"/>
    </location>
</feature>
<dbReference type="PRINTS" id="PR00119">
    <property type="entry name" value="CATATPASE"/>
</dbReference>
<evidence type="ECO:0000259" key="12">
    <source>
        <dbReference type="SMART" id="SM00831"/>
    </source>
</evidence>
<dbReference type="FunFam" id="3.40.50.1000:FF:000028">
    <property type="entry name" value="Calcium-transporting P-type ATPase, putative"/>
    <property type="match status" value="1"/>
</dbReference>
<keyword evidence="8" id="KW-1278">Translocase</keyword>
<evidence type="ECO:0000256" key="8">
    <source>
        <dbReference type="ARBA" id="ARBA00022967"/>
    </source>
</evidence>
<dbReference type="FunFam" id="3.40.50.1000:FF:000001">
    <property type="entry name" value="Phospholipid-transporting ATPase IC"/>
    <property type="match status" value="1"/>
</dbReference>
<evidence type="ECO:0000256" key="7">
    <source>
        <dbReference type="ARBA" id="ARBA00022840"/>
    </source>
</evidence>
<keyword evidence="5" id="KW-0479">Metal-binding</keyword>
<evidence type="ECO:0000256" key="6">
    <source>
        <dbReference type="ARBA" id="ARBA00022741"/>
    </source>
</evidence>
<evidence type="ECO:0000256" key="3">
    <source>
        <dbReference type="ARBA" id="ARBA00022475"/>
    </source>
</evidence>
<dbReference type="SUPFAM" id="SSF81660">
    <property type="entry name" value="Metal cation-transporting ATPase, ATP-binding domain N"/>
    <property type="match status" value="1"/>
</dbReference>
<comment type="similarity">
    <text evidence="2">Belongs to the cation transport ATPase (P-type) (TC 3.A.3) family. Type IIA subfamily.</text>
</comment>
<feature type="transmembrane region" description="Helical" evidence="11">
    <location>
        <begin position="82"/>
        <end position="101"/>
    </location>
</feature>
<dbReference type="GO" id="GO:0030007">
    <property type="term" value="P:intracellular potassium ion homeostasis"/>
    <property type="evidence" value="ECO:0007669"/>
    <property type="project" value="TreeGrafter"/>
</dbReference>
<dbReference type="EMBL" id="CP018799">
    <property type="protein sequence ID" value="ATX79753.1"/>
    <property type="molecule type" value="Genomic_DNA"/>
</dbReference>
<dbReference type="GO" id="GO:0005391">
    <property type="term" value="F:P-type sodium:potassium-exchanging transporter activity"/>
    <property type="evidence" value="ECO:0007669"/>
    <property type="project" value="TreeGrafter"/>
</dbReference>
<keyword evidence="14" id="KW-1185">Reference proteome</keyword>
<evidence type="ECO:0000256" key="1">
    <source>
        <dbReference type="ARBA" id="ARBA00004651"/>
    </source>
</evidence>
<feature type="transmembrane region" description="Helical" evidence="11">
    <location>
        <begin position="246"/>
        <end position="264"/>
    </location>
</feature>
<dbReference type="Gene3D" id="1.20.1110.10">
    <property type="entry name" value="Calcium-transporting ATPase, transmembrane domain"/>
    <property type="match status" value="2"/>
</dbReference>
<dbReference type="SUPFAM" id="SSF81665">
    <property type="entry name" value="Calcium ATPase, transmembrane domain M"/>
    <property type="match status" value="1"/>
</dbReference>
<evidence type="ECO:0000256" key="5">
    <source>
        <dbReference type="ARBA" id="ARBA00022723"/>
    </source>
</evidence>
<dbReference type="KEGG" id="maes:Ga0123461_1337"/>
<dbReference type="FunFam" id="2.70.150.10:FF:000016">
    <property type="entry name" value="Calcium-transporting P-type ATPase putative"/>
    <property type="match status" value="1"/>
</dbReference>
<dbReference type="NCBIfam" id="TIGR01494">
    <property type="entry name" value="ATPase_P-type"/>
    <property type="match status" value="3"/>
</dbReference>
<name>A0A2K8KXY9_MARES</name>
<dbReference type="GO" id="GO:0046872">
    <property type="term" value="F:metal ion binding"/>
    <property type="evidence" value="ECO:0007669"/>
    <property type="project" value="UniProtKB-KW"/>
</dbReference>
<dbReference type="Pfam" id="PF00690">
    <property type="entry name" value="Cation_ATPase_N"/>
    <property type="match status" value="1"/>
</dbReference>
<dbReference type="InterPro" id="IPR018303">
    <property type="entry name" value="ATPase_P-typ_P_site"/>
</dbReference>
<dbReference type="GO" id="GO:1990573">
    <property type="term" value="P:potassium ion import across plasma membrane"/>
    <property type="evidence" value="ECO:0007669"/>
    <property type="project" value="TreeGrafter"/>
</dbReference>
<dbReference type="PRINTS" id="PR00120">
    <property type="entry name" value="HATPASE"/>
</dbReference>
<dbReference type="GO" id="GO:0036376">
    <property type="term" value="P:sodium ion export across plasma membrane"/>
    <property type="evidence" value="ECO:0007669"/>
    <property type="project" value="TreeGrafter"/>
</dbReference>
<dbReference type="InterPro" id="IPR006068">
    <property type="entry name" value="ATPase_P-typ_cation-transptr_C"/>
</dbReference>
<protein>
    <submittedName>
        <fullName evidence="13">Ca2+-transporting ATPase</fullName>
        <ecNumber evidence="13">3.6.3.8</ecNumber>
    </submittedName>
</protein>
<dbReference type="GO" id="GO:0016887">
    <property type="term" value="F:ATP hydrolysis activity"/>
    <property type="evidence" value="ECO:0007669"/>
    <property type="project" value="InterPro"/>
</dbReference>
<feature type="transmembrane region" description="Helical" evidence="11">
    <location>
        <begin position="745"/>
        <end position="764"/>
    </location>
</feature>
<dbReference type="InterPro" id="IPR023299">
    <property type="entry name" value="ATPase_P-typ_cyto_dom_N"/>
</dbReference>
<comment type="subcellular location">
    <subcellularLocation>
        <location evidence="1">Cell membrane</location>
        <topology evidence="1">Multi-pass membrane protein</topology>
    </subcellularLocation>
</comment>
<keyword evidence="3" id="KW-1003">Cell membrane</keyword>
<keyword evidence="4 11" id="KW-0812">Transmembrane</keyword>
<keyword evidence="7" id="KW-0067">ATP-binding</keyword>
<evidence type="ECO:0000313" key="14">
    <source>
        <dbReference type="Proteomes" id="UP000231701"/>
    </source>
</evidence>
<evidence type="ECO:0000256" key="10">
    <source>
        <dbReference type="ARBA" id="ARBA00023136"/>
    </source>
</evidence>
<keyword evidence="9 11" id="KW-1133">Transmembrane helix</keyword>
<dbReference type="PANTHER" id="PTHR43294">
    <property type="entry name" value="SODIUM/POTASSIUM-TRANSPORTING ATPASE SUBUNIT ALPHA"/>
    <property type="match status" value="1"/>
</dbReference>
<dbReference type="Pfam" id="PF13246">
    <property type="entry name" value="Cation_ATPase"/>
    <property type="match status" value="1"/>
</dbReference>
<dbReference type="Gene3D" id="3.40.50.1000">
    <property type="entry name" value="HAD superfamily/HAD-like"/>
    <property type="match status" value="2"/>
</dbReference>
<gene>
    <name evidence="13" type="ORF">Ga0123461_1337</name>
</gene>
<dbReference type="SFLD" id="SFLDS00003">
    <property type="entry name" value="Haloacid_Dehalogenase"/>
    <property type="match status" value="1"/>
</dbReference>
<dbReference type="InterPro" id="IPR008250">
    <property type="entry name" value="ATPase_P-typ_transduc_dom_A_sf"/>
</dbReference>
<dbReference type="SFLD" id="SFLDG00002">
    <property type="entry name" value="C1.7:_P-type_atpase_like"/>
    <property type="match status" value="1"/>
</dbReference>
<dbReference type="GO" id="GO:0005886">
    <property type="term" value="C:plasma membrane"/>
    <property type="evidence" value="ECO:0007669"/>
    <property type="project" value="UniProtKB-SubCell"/>
</dbReference>
<dbReference type="Pfam" id="PF00122">
    <property type="entry name" value="E1-E2_ATPase"/>
    <property type="match status" value="1"/>
</dbReference>
<reference evidence="13 14" key="1">
    <citation type="submission" date="2016-12" db="EMBL/GenBank/DDBJ databases">
        <title>Isolation and genomic insights into novel planktonic Zetaproteobacteria from stratified waters of the Chesapeake Bay.</title>
        <authorList>
            <person name="McAllister S.M."/>
            <person name="Kato S."/>
            <person name="Chan C.S."/>
            <person name="Chiu B.K."/>
            <person name="Field E.K."/>
        </authorList>
    </citation>
    <scope>NUCLEOTIDE SEQUENCE [LARGE SCALE GENOMIC DNA]</scope>
    <source>
        <strain evidence="13 14">CP-5</strain>
    </source>
</reference>
<feature type="domain" description="Cation-transporting P-type ATPase N-terminal" evidence="12">
    <location>
        <begin position="5"/>
        <end position="78"/>
    </location>
</feature>
<dbReference type="SUPFAM" id="SSF81653">
    <property type="entry name" value="Calcium ATPase, transduction domain A"/>
    <property type="match status" value="1"/>
</dbReference>
<dbReference type="GO" id="GO:0005524">
    <property type="term" value="F:ATP binding"/>
    <property type="evidence" value="ECO:0007669"/>
    <property type="project" value="UniProtKB-KW"/>
</dbReference>
<feature type="transmembrane region" description="Helical" evidence="11">
    <location>
        <begin position="802"/>
        <end position="825"/>
    </location>
</feature>
<proteinExistence type="inferred from homology"/>
<feature type="transmembrane region" description="Helical" evidence="11">
    <location>
        <begin position="270"/>
        <end position="298"/>
    </location>
</feature>
<dbReference type="EC" id="3.6.3.8" evidence="13"/>
<dbReference type="Pfam" id="PF00689">
    <property type="entry name" value="Cation_ATPase_C"/>
    <property type="match status" value="1"/>
</dbReference>
<evidence type="ECO:0000256" key="9">
    <source>
        <dbReference type="ARBA" id="ARBA00022989"/>
    </source>
</evidence>
<dbReference type="Gene3D" id="2.70.150.10">
    <property type="entry name" value="Calcium-transporting ATPase, cytoplasmic transduction domain A"/>
    <property type="match status" value="1"/>
</dbReference>
<dbReference type="OrthoDB" id="5496529at2"/>
<keyword evidence="10 11" id="KW-0472">Membrane</keyword>
<dbReference type="InterPro" id="IPR001757">
    <property type="entry name" value="P_typ_ATPase"/>
</dbReference>
<dbReference type="SUPFAM" id="SSF56784">
    <property type="entry name" value="HAD-like"/>
    <property type="match status" value="1"/>
</dbReference>
<keyword evidence="6" id="KW-0547">Nucleotide-binding</keyword>
<feature type="transmembrane region" description="Helical" evidence="11">
    <location>
        <begin position="837"/>
        <end position="856"/>
    </location>
</feature>
<dbReference type="AlphaFoldDB" id="A0A2K8KXY9"/>
<dbReference type="InterPro" id="IPR004014">
    <property type="entry name" value="ATPase_P-typ_cation-transptr_N"/>
</dbReference>
<evidence type="ECO:0000256" key="4">
    <source>
        <dbReference type="ARBA" id="ARBA00022692"/>
    </source>
</evidence>